<protein>
    <submittedName>
        <fullName evidence="1">Uncharacterized protein</fullName>
    </submittedName>
</protein>
<evidence type="ECO:0000313" key="1">
    <source>
        <dbReference type="EMBL" id="QKQ27582.1"/>
    </source>
</evidence>
<proteinExistence type="predicted"/>
<keyword evidence="2" id="KW-1185">Reference proteome</keyword>
<dbReference type="KEGG" id="rev:HUE57_15770"/>
<accession>A0A6N0HYY4</accession>
<sequence>MMRMAVLFGLETDSQIEEMAPQQVVEGLMDLLSFIYATIDSRQDVIIVIETALTTEFSPLYKRFNSYLKEQGVVPDIRVLYQVVNRGTSDEQDRRNVIASLRGYSIAPAYPMRVAAKVTHLMT</sequence>
<dbReference type="EMBL" id="CP054491">
    <property type="protein sequence ID" value="QKQ27582.1"/>
    <property type="molecule type" value="Genomic_DNA"/>
</dbReference>
<dbReference type="RefSeq" id="WP_174673503.1">
    <property type="nucleotide sequence ID" value="NZ_CP054491.1"/>
</dbReference>
<reference evidence="1 2" key="1">
    <citation type="submission" date="2020-05" db="EMBL/GenBank/DDBJ databases">
        <title>Horizontal transmission and recombination maintain forever young bacterial symbiont genomes.</title>
        <authorList>
            <person name="Russell S.L."/>
            <person name="Pepper-Tunick E."/>
            <person name="Svedberg J."/>
            <person name="Byrne A."/>
            <person name="Ruelas Castillo J."/>
            <person name="Vollmers C."/>
            <person name="Beinart R.A."/>
            <person name="Corbett-Detig R."/>
        </authorList>
    </citation>
    <scope>NUCLEOTIDE SEQUENCE [LARGE SCALE GENOMIC DNA]</scope>
    <source>
        <strain evidence="1">Santa_Monica_outfall</strain>
    </source>
</reference>
<evidence type="ECO:0000313" key="2">
    <source>
        <dbReference type="Proteomes" id="UP000509658"/>
    </source>
</evidence>
<dbReference type="Proteomes" id="UP000509658">
    <property type="component" value="Chromosome"/>
</dbReference>
<dbReference type="AlphaFoldDB" id="A0A6N0HYY4"/>
<name>A0A6N0HYY4_9GAMM</name>
<organism evidence="1 2">
    <name type="scientific">Candidatus Reidiella endopervernicosa</name>
    <dbReference type="NCBI Taxonomy" id="2738883"/>
    <lineage>
        <taxon>Bacteria</taxon>
        <taxon>Pseudomonadati</taxon>
        <taxon>Pseudomonadota</taxon>
        <taxon>Gammaproteobacteria</taxon>
        <taxon>Candidatus Reidiella</taxon>
    </lineage>
</organism>
<gene>
    <name evidence="1" type="ORF">HUE57_15770</name>
</gene>